<dbReference type="AlphaFoldDB" id="A0AA36EEP6"/>
<dbReference type="Pfam" id="PF24951">
    <property type="entry name" value="LisH_PAC1"/>
    <property type="match status" value="1"/>
</dbReference>
<sequence length="376" mass="42709">MLHLDTKNPSNSHTTASSISLLAFKPRQVLLAQHSSRSTMAASALKEENSSNITSLTPELKGALHQSMLDYFHRNGFSKTLKRFQSEAPIQTDTQKASLLHLEDIFCNYNTCNADSNKNTSKTPVLGNDEAIKKDNFCITNEEITTKKKKKKGVIESENSAIKDQQEVTDKKIFEFEDSTKKVADKEKKKKKKKLSNDSGDTEKERIEPYETKKEEKSSKKRKRSDSDEIEIVTEESKCQKTETLKEKKSKKEENNGQETSNKQTNGQLEMNGEKSGAHKSTKKQQNVTTEPKTVNAFQRVKIDQVEFAHEKLQDNSYWAKDGAEIGYGAKAQEVLGQVRGRDFRHEKTKKKRGSYRGGLIDLQSHSIKFNYSDEE</sequence>
<dbReference type="InterPro" id="IPR006594">
    <property type="entry name" value="LisH"/>
</dbReference>
<protein>
    <recommendedName>
        <fullName evidence="6">LisH domain-containing protein</fullName>
    </recommendedName>
</protein>
<feature type="domain" description="PAC1-like LisH-like dimerisation" evidence="3">
    <location>
        <begin position="63"/>
        <end position="91"/>
    </location>
</feature>
<dbReference type="PANTHER" id="PTHR23216">
    <property type="entry name" value="NUCLEOLAR AND COILED-BODY PHOSPHOPROTEIN 1"/>
    <property type="match status" value="1"/>
</dbReference>
<dbReference type="Pfam" id="PF05022">
    <property type="entry name" value="SRP40_C"/>
    <property type="match status" value="1"/>
</dbReference>
<reference evidence="4" key="1">
    <citation type="submission" date="2023-04" db="EMBL/GenBank/DDBJ databases">
        <authorList>
            <person name="Vijverberg K."/>
            <person name="Xiong W."/>
            <person name="Schranz E."/>
        </authorList>
    </citation>
    <scope>NUCLEOTIDE SEQUENCE</scope>
</reference>
<evidence type="ECO:0000313" key="5">
    <source>
        <dbReference type="Proteomes" id="UP001177003"/>
    </source>
</evidence>
<feature type="compositionally biased region" description="Basic and acidic residues" evidence="1">
    <location>
        <begin position="201"/>
        <end position="218"/>
    </location>
</feature>
<dbReference type="InterPro" id="IPR039191">
    <property type="entry name" value="Nopp140-like"/>
</dbReference>
<dbReference type="PROSITE" id="PS50896">
    <property type="entry name" value="LISH"/>
    <property type="match status" value="1"/>
</dbReference>
<feature type="compositionally biased region" description="Basic and acidic residues" evidence="1">
    <location>
        <begin position="235"/>
        <end position="255"/>
    </location>
</feature>
<dbReference type="SMART" id="SM00667">
    <property type="entry name" value="LisH"/>
    <property type="match status" value="1"/>
</dbReference>
<feature type="domain" description="Srp40 C-terminal" evidence="2">
    <location>
        <begin position="298"/>
        <end position="370"/>
    </location>
</feature>
<dbReference type="EMBL" id="OX465083">
    <property type="protein sequence ID" value="CAI9293726.1"/>
    <property type="molecule type" value="Genomic_DNA"/>
</dbReference>
<gene>
    <name evidence="4" type="ORF">LSALG_LOCUS32743</name>
</gene>
<proteinExistence type="predicted"/>
<dbReference type="Proteomes" id="UP001177003">
    <property type="component" value="Chromosome 7"/>
</dbReference>
<dbReference type="InterPro" id="IPR056795">
    <property type="entry name" value="PAC1-like_LisH-like_dom"/>
</dbReference>
<name>A0AA36EEP6_LACSI</name>
<keyword evidence="5" id="KW-1185">Reference proteome</keyword>
<dbReference type="InterPro" id="IPR007718">
    <property type="entry name" value="Srp40_C"/>
</dbReference>
<evidence type="ECO:0008006" key="6">
    <source>
        <dbReference type="Google" id="ProtNLM"/>
    </source>
</evidence>
<feature type="compositionally biased region" description="Polar residues" evidence="1">
    <location>
        <begin position="257"/>
        <end position="269"/>
    </location>
</feature>
<dbReference type="GO" id="GO:0005730">
    <property type="term" value="C:nucleolus"/>
    <property type="evidence" value="ECO:0007669"/>
    <property type="project" value="InterPro"/>
</dbReference>
<evidence type="ECO:0000313" key="4">
    <source>
        <dbReference type="EMBL" id="CAI9293726.1"/>
    </source>
</evidence>
<feature type="compositionally biased region" description="Polar residues" evidence="1">
    <location>
        <begin position="284"/>
        <end position="296"/>
    </location>
</feature>
<feature type="region of interest" description="Disordered" evidence="1">
    <location>
        <begin position="185"/>
        <end position="296"/>
    </location>
</feature>
<organism evidence="4 5">
    <name type="scientific">Lactuca saligna</name>
    <name type="common">Willowleaf lettuce</name>
    <dbReference type="NCBI Taxonomy" id="75948"/>
    <lineage>
        <taxon>Eukaryota</taxon>
        <taxon>Viridiplantae</taxon>
        <taxon>Streptophyta</taxon>
        <taxon>Embryophyta</taxon>
        <taxon>Tracheophyta</taxon>
        <taxon>Spermatophyta</taxon>
        <taxon>Magnoliopsida</taxon>
        <taxon>eudicotyledons</taxon>
        <taxon>Gunneridae</taxon>
        <taxon>Pentapetalae</taxon>
        <taxon>asterids</taxon>
        <taxon>campanulids</taxon>
        <taxon>Asterales</taxon>
        <taxon>Asteraceae</taxon>
        <taxon>Cichorioideae</taxon>
        <taxon>Cichorieae</taxon>
        <taxon>Lactucinae</taxon>
        <taxon>Lactuca</taxon>
    </lineage>
</organism>
<evidence type="ECO:0000256" key="1">
    <source>
        <dbReference type="SAM" id="MobiDB-lite"/>
    </source>
</evidence>
<evidence type="ECO:0000259" key="2">
    <source>
        <dbReference type="Pfam" id="PF05022"/>
    </source>
</evidence>
<accession>A0AA36EEP6</accession>
<dbReference type="PANTHER" id="PTHR23216:SF1">
    <property type="entry name" value="NUCLEOLAR AND COILED-BODY PHOSPHOPROTEIN 1"/>
    <property type="match status" value="1"/>
</dbReference>
<evidence type="ECO:0000259" key="3">
    <source>
        <dbReference type="Pfam" id="PF24951"/>
    </source>
</evidence>